<feature type="domain" description="UFSP1/2/DUB catalytic" evidence="3">
    <location>
        <begin position="284"/>
        <end position="504"/>
    </location>
</feature>
<evidence type="ECO:0000256" key="2">
    <source>
        <dbReference type="SAM" id="MobiDB-lite"/>
    </source>
</evidence>
<proteinExistence type="predicted"/>
<comment type="caution">
    <text evidence="4">The sequence shown here is derived from an EMBL/GenBank/DDBJ whole genome shotgun (WGS) entry which is preliminary data.</text>
</comment>
<protein>
    <submittedName>
        <fullName evidence="4">Peptidase family C78-domain-containing protein</fullName>
    </submittedName>
</protein>
<dbReference type="STRING" id="1231657.A0A1Y1Y4R0"/>
<gene>
    <name evidence="4" type="ORF">BCR34DRAFT_243720</name>
</gene>
<reference evidence="4 5" key="1">
    <citation type="submission" date="2016-07" db="EMBL/GenBank/DDBJ databases">
        <title>Pervasive Adenine N6-methylation of Active Genes in Fungi.</title>
        <authorList>
            <consortium name="DOE Joint Genome Institute"/>
            <person name="Mondo S.J."/>
            <person name="Dannebaum R.O."/>
            <person name="Kuo R.C."/>
            <person name="Labutti K."/>
            <person name="Haridas S."/>
            <person name="Kuo A."/>
            <person name="Salamov A."/>
            <person name="Ahrendt S.R."/>
            <person name="Lipzen A."/>
            <person name="Sullivan W."/>
            <person name="Andreopoulos W.B."/>
            <person name="Clum A."/>
            <person name="Lindquist E."/>
            <person name="Daum C."/>
            <person name="Ramamoorthy G.K."/>
            <person name="Gryganskyi A."/>
            <person name="Culley D."/>
            <person name="Magnuson J.K."/>
            <person name="James T.Y."/>
            <person name="O'Malley M.A."/>
            <person name="Stajich J.E."/>
            <person name="Spatafora J.W."/>
            <person name="Visel A."/>
            <person name="Grigoriev I.V."/>
        </authorList>
    </citation>
    <scope>NUCLEOTIDE SEQUENCE [LARGE SCALE GENOMIC DNA]</scope>
    <source>
        <strain evidence="4 5">CBS 115471</strain>
    </source>
</reference>
<accession>A0A1Y1Y4R0</accession>
<dbReference type="InterPro" id="IPR012462">
    <property type="entry name" value="UFSP1/2_DUB_cat"/>
</dbReference>
<dbReference type="AlphaFoldDB" id="A0A1Y1Y4R0"/>
<dbReference type="Gene3D" id="3.90.70.130">
    <property type="match status" value="1"/>
</dbReference>
<evidence type="ECO:0000259" key="3">
    <source>
        <dbReference type="Pfam" id="PF07910"/>
    </source>
</evidence>
<organism evidence="4 5">
    <name type="scientific">Clohesyomyces aquaticus</name>
    <dbReference type="NCBI Taxonomy" id="1231657"/>
    <lineage>
        <taxon>Eukaryota</taxon>
        <taxon>Fungi</taxon>
        <taxon>Dikarya</taxon>
        <taxon>Ascomycota</taxon>
        <taxon>Pezizomycotina</taxon>
        <taxon>Dothideomycetes</taxon>
        <taxon>Pleosporomycetidae</taxon>
        <taxon>Pleosporales</taxon>
        <taxon>Lindgomycetaceae</taxon>
        <taxon>Clohesyomyces</taxon>
    </lineage>
</organism>
<feature type="region of interest" description="Disordered" evidence="2">
    <location>
        <begin position="165"/>
        <end position="188"/>
    </location>
</feature>
<dbReference type="GO" id="GO:0016787">
    <property type="term" value="F:hydrolase activity"/>
    <property type="evidence" value="ECO:0007669"/>
    <property type="project" value="UniProtKB-KW"/>
</dbReference>
<dbReference type="Pfam" id="PF07910">
    <property type="entry name" value="Peptidase_C78"/>
    <property type="match status" value="1"/>
</dbReference>
<name>A0A1Y1Y4R0_9PLEO</name>
<keyword evidence="1" id="KW-0378">Hydrolase</keyword>
<dbReference type="EMBL" id="MCFA01000359">
    <property type="protein sequence ID" value="ORX93012.1"/>
    <property type="molecule type" value="Genomic_DNA"/>
</dbReference>
<feature type="region of interest" description="Disordered" evidence="2">
    <location>
        <begin position="34"/>
        <end position="80"/>
    </location>
</feature>
<sequence>MANQEVLECPLCPFSVNQADNYVLQLHFEQQHTTDSPFRLENDPEPLPPPLPARPSSERTKHVDTSETPSEDEDENTVLCPEPDCGELVLLTDYSDHIDLHEAETLSFDEATGKYHHNHQRHRLSSADMHDMQALPHSNHHAGAPKQSFLEQNFNTQLPGALRRQDEGARKLKKKTRGRSDTNVSEKSTLARSILSFNPFARQNKIVKPPASSIRLGRAELGPHAWEDRMPRWLHDQLAAGPKITVVNKIGRDGRLIKQECVQNETPGVIPILAQLSALDRSVREAYYCHPSTLHIGKTPKEGGFCGYRNIQMLISYIQGARAQGADDFPGRTPGILRLQDLIERAWDKGINEIGRAQTGGIRDTRKYIGTPEAQALFLSTQIDCGVEMFSDSPDGLVEAHEQLLLAVERYFQQAAVDDGSNVHKTLLPPIYLQQPGHSLTIVGFERRRDGTCNLMIFDPMYYTSPAMHRLIGRKNIRTSRPEVLYAYRRVPKQLRKHAAFEILMLTAHPPLFPAWDV</sequence>
<keyword evidence="5" id="KW-1185">Reference proteome</keyword>
<evidence type="ECO:0000256" key="1">
    <source>
        <dbReference type="ARBA" id="ARBA00022801"/>
    </source>
</evidence>
<evidence type="ECO:0000313" key="5">
    <source>
        <dbReference type="Proteomes" id="UP000193144"/>
    </source>
</evidence>
<dbReference type="OrthoDB" id="288987at2759"/>
<evidence type="ECO:0000313" key="4">
    <source>
        <dbReference type="EMBL" id="ORX93012.1"/>
    </source>
</evidence>
<dbReference type="Proteomes" id="UP000193144">
    <property type="component" value="Unassembled WGS sequence"/>
</dbReference>
<feature type="compositionally biased region" description="Basic and acidic residues" evidence="2">
    <location>
        <begin position="56"/>
        <end position="65"/>
    </location>
</feature>